<dbReference type="OrthoDB" id="3514174at2"/>
<accession>A0A411YGT5</accession>
<gene>
    <name evidence="1" type="ORF">ER308_12425</name>
</gene>
<dbReference type="InterPro" id="IPR003737">
    <property type="entry name" value="GlcNAc_PI_deacetylase-related"/>
</dbReference>
<proteinExistence type="predicted"/>
<dbReference type="GO" id="GO:0016811">
    <property type="term" value="F:hydrolase activity, acting on carbon-nitrogen (but not peptide) bonds, in linear amides"/>
    <property type="evidence" value="ECO:0007669"/>
    <property type="project" value="TreeGrafter"/>
</dbReference>
<dbReference type="Pfam" id="PF02585">
    <property type="entry name" value="PIG-L"/>
    <property type="match status" value="1"/>
</dbReference>
<dbReference type="InterPro" id="IPR024078">
    <property type="entry name" value="LmbE-like_dom_sf"/>
</dbReference>
<dbReference type="KEGG" id="erz:ER308_12425"/>
<dbReference type="Gene3D" id="3.40.50.10320">
    <property type="entry name" value="LmbE-like"/>
    <property type="match status" value="1"/>
</dbReference>
<evidence type="ECO:0000313" key="2">
    <source>
        <dbReference type="Proteomes" id="UP000291469"/>
    </source>
</evidence>
<dbReference type="PANTHER" id="PTHR12993">
    <property type="entry name" value="N-ACETYLGLUCOSAMINYL-PHOSPHATIDYLINOSITOL DE-N-ACETYLASE-RELATED"/>
    <property type="match status" value="1"/>
</dbReference>
<protein>
    <submittedName>
        <fullName evidence="1">PIG-L family deacetylase</fullName>
    </submittedName>
</protein>
<dbReference type="AlphaFoldDB" id="A0A411YGT5"/>
<organism evidence="1 2">
    <name type="scientific">Egibacter rhizosphaerae</name>
    <dbReference type="NCBI Taxonomy" id="1670831"/>
    <lineage>
        <taxon>Bacteria</taxon>
        <taxon>Bacillati</taxon>
        <taxon>Actinomycetota</taxon>
        <taxon>Nitriliruptoria</taxon>
        <taxon>Egibacterales</taxon>
        <taxon>Egibacteraceae</taxon>
        <taxon>Egibacter</taxon>
    </lineage>
</organism>
<name>A0A411YGT5_9ACTN</name>
<dbReference type="SUPFAM" id="SSF102588">
    <property type="entry name" value="LmbE-like"/>
    <property type="match status" value="1"/>
</dbReference>
<dbReference type="Proteomes" id="UP000291469">
    <property type="component" value="Chromosome"/>
</dbReference>
<keyword evidence="2" id="KW-1185">Reference proteome</keyword>
<dbReference type="EMBL" id="CP036402">
    <property type="protein sequence ID" value="QBI20292.1"/>
    <property type="molecule type" value="Genomic_DNA"/>
</dbReference>
<dbReference type="RefSeq" id="WP_131155289.1">
    <property type="nucleotide sequence ID" value="NZ_CP036402.1"/>
</dbReference>
<dbReference type="PANTHER" id="PTHR12993:SF30">
    <property type="entry name" value="N-ACETYL-ALPHA-D-GLUCOSAMINYL L-MALATE DEACETYLASE 1"/>
    <property type="match status" value="1"/>
</dbReference>
<evidence type="ECO:0000313" key="1">
    <source>
        <dbReference type="EMBL" id="QBI20292.1"/>
    </source>
</evidence>
<reference evidence="1 2" key="1">
    <citation type="submission" date="2019-01" db="EMBL/GenBank/DDBJ databases">
        <title>Egibacter rhizosphaerae EGI 80759T.</title>
        <authorList>
            <person name="Chen D.-D."/>
            <person name="Tian Y."/>
            <person name="Jiao J.-Y."/>
            <person name="Zhang X.-T."/>
            <person name="Zhang Y.-G."/>
            <person name="Zhang Y."/>
            <person name="Xiao M."/>
            <person name="Shu W.-S."/>
            <person name="Li W.-J."/>
        </authorList>
    </citation>
    <scope>NUCLEOTIDE SEQUENCE [LARGE SCALE GENOMIC DNA]</scope>
    <source>
        <strain evidence="1 2">EGI 80759</strain>
    </source>
</reference>
<dbReference type="GO" id="GO:0016137">
    <property type="term" value="P:glycoside metabolic process"/>
    <property type="evidence" value="ECO:0007669"/>
    <property type="project" value="UniProtKB-ARBA"/>
</dbReference>
<sequence length="216" mass="23700">MRSLTALGTDEALRITCIGAHCDDVEIGAGGTILELLAAHPGSQVRWLILTSTPERAAEAHASAAAFTADAAWCDLTVLDLRDGYLPARWAEVKDALAKLAADDPPDLVLTHSRDDAHQDHRLLAELTTTEFRDHLVLEYEIPKSDGDLGRPNCYVPLRAETVQRKAALLATHYPSQQGRRWFDPETFSSLARLRGIEAGGPIRYAEGFHLRKAVL</sequence>